<organism evidence="10 11">
    <name type="scientific">Marinithermofilum abyssi</name>
    <dbReference type="NCBI Taxonomy" id="1571185"/>
    <lineage>
        <taxon>Bacteria</taxon>
        <taxon>Bacillati</taxon>
        <taxon>Bacillota</taxon>
        <taxon>Bacilli</taxon>
        <taxon>Bacillales</taxon>
        <taxon>Thermoactinomycetaceae</taxon>
        <taxon>Marinithermofilum</taxon>
    </lineage>
</organism>
<dbReference type="SUPFAM" id="SSF53686">
    <property type="entry name" value="Tryptophan synthase beta subunit-like PLP-dependent enzymes"/>
    <property type="match status" value="1"/>
</dbReference>
<protein>
    <recommendedName>
        <fullName evidence="4">threonine ammonia-lyase</fullName>
        <ecNumber evidence="4">4.3.1.19</ecNumber>
    </recommendedName>
    <alternativeName>
        <fullName evidence="8">Threonine deaminase</fullName>
    </alternativeName>
</protein>
<dbReference type="PROSITE" id="PS00165">
    <property type="entry name" value="DEHYDRATASE_SER_THR"/>
    <property type="match status" value="1"/>
</dbReference>
<dbReference type="GO" id="GO:0004794">
    <property type="term" value="F:threonine deaminase activity"/>
    <property type="evidence" value="ECO:0007669"/>
    <property type="project" value="UniProtKB-EC"/>
</dbReference>
<evidence type="ECO:0000256" key="7">
    <source>
        <dbReference type="ARBA" id="ARBA00025527"/>
    </source>
</evidence>
<comment type="function">
    <text evidence="7">Catalyzes the anaerobic formation of alpha-ketobutyrate and ammonia from threonine in a two-step reaction. The first step involved a dehydration of threonine and a production of enamine intermediates (aminocrotonate), which tautomerizes to its imine form (iminobutyrate). Both intermediates are unstable and short-lived. The second step is the nonenzymatic hydrolysis of the enamine/imine intermediates to form 2-ketobutyrate and free ammonia. In the low water environment of the cell, the second step is accelerated by RidA.</text>
</comment>
<dbReference type="Pfam" id="PF00291">
    <property type="entry name" value="PALP"/>
    <property type="match status" value="1"/>
</dbReference>
<dbReference type="PANTHER" id="PTHR48078">
    <property type="entry name" value="THREONINE DEHYDRATASE, MITOCHONDRIAL-RELATED"/>
    <property type="match status" value="1"/>
</dbReference>
<evidence type="ECO:0000256" key="5">
    <source>
        <dbReference type="ARBA" id="ARBA00022898"/>
    </source>
</evidence>
<evidence type="ECO:0000256" key="6">
    <source>
        <dbReference type="ARBA" id="ARBA00023239"/>
    </source>
</evidence>
<dbReference type="InterPro" id="IPR001926">
    <property type="entry name" value="TrpB-like_PALP"/>
</dbReference>
<evidence type="ECO:0000313" key="11">
    <source>
        <dbReference type="Proteomes" id="UP000625210"/>
    </source>
</evidence>
<sequence length="333" mass="35958">MDGRTSPPTAEKIHVHHVWEAKRRIAGIVQKTPLTYSDPLSETAGIPVYLKQEQLHPVHAFKIRGAANAILRLSDEERSRGITTFSTGNHGLAVAYVCRRLNIPAVICLSSRVPRAKTETLHRLGARLEIVGTSQDDAENRCRQLEREEGLTLVPPFDDPWVIAGQGTIGLELLEELPELRSVLVPLSGGGLLSGLALALKSNLPRVSIIGISMERSAVMLESLKAGKPVKLDESDTYADSLLGGLGACNHWTYSLVRRWMDAAIQVPEDAIAAGIAFLYRHHRIIAEGAAAVGVGAVLTGRLPEPKGPVVIPVTGSNINPDRFTQAILSSPE</sequence>
<dbReference type="InterPro" id="IPR036052">
    <property type="entry name" value="TrpB-like_PALP_sf"/>
</dbReference>
<evidence type="ECO:0000256" key="3">
    <source>
        <dbReference type="ARBA" id="ARBA00010869"/>
    </source>
</evidence>
<dbReference type="Gene3D" id="3.40.50.1100">
    <property type="match status" value="2"/>
</dbReference>
<evidence type="ECO:0000256" key="2">
    <source>
        <dbReference type="ARBA" id="ARBA00001933"/>
    </source>
</evidence>
<reference evidence="10" key="2">
    <citation type="submission" date="2020-09" db="EMBL/GenBank/DDBJ databases">
        <authorList>
            <person name="Sun Q."/>
            <person name="Zhou Y."/>
        </authorList>
    </citation>
    <scope>NUCLEOTIDE SEQUENCE</scope>
    <source>
        <strain evidence="10">CGMCC 1.15179</strain>
    </source>
</reference>
<dbReference type="FunFam" id="3.40.50.1100:FF:000005">
    <property type="entry name" value="Threonine dehydratase catabolic"/>
    <property type="match status" value="1"/>
</dbReference>
<keyword evidence="5" id="KW-0663">Pyridoxal phosphate</keyword>
<gene>
    <name evidence="10" type="primary">eutB</name>
    <name evidence="10" type="ORF">GCM10011571_13860</name>
</gene>
<dbReference type="GO" id="GO:0006567">
    <property type="term" value="P:L-threonine catabolic process"/>
    <property type="evidence" value="ECO:0007669"/>
    <property type="project" value="TreeGrafter"/>
</dbReference>
<dbReference type="Proteomes" id="UP000625210">
    <property type="component" value="Unassembled WGS sequence"/>
</dbReference>
<accession>A0A8J2Y928</accession>
<dbReference type="InterPro" id="IPR000634">
    <property type="entry name" value="Ser/Thr_deHydtase_PyrdxlP-BS"/>
</dbReference>
<dbReference type="GO" id="GO:0006565">
    <property type="term" value="P:L-serine catabolic process"/>
    <property type="evidence" value="ECO:0007669"/>
    <property type="project" value="TreeGrafter"/>
</dbReference>
<reference evidence="10" key="1">
    <citation type="journal article" date="2014" name="Int. J. Syst. Evol. Microbiol.">
        <title>Complete genome sequence of Corynebacterium casei LMG S-19264T (=DSM 44701T), isolated from a smear-ripened cheese.</title>
        <authorList>
            <consortium name="US DOE Joint Genome Institute (JGI-PGF)"/>
            <person name="Walter F."/>
            <person name="Albersmeier A."/>
            <person name="Kalinowski J."/>
            <person name="Ruckert C."/>
        </authorList>
    </citation>
    <scope>NUCLEOTIDE SEQUENCE</scope>
    <source>
        <strain evidence="10">CGMCC 1.15179</strain>
    </source>
</reference>
<keyword evidence="6" id="KW-0456">Lyase</keyword>
<dbReference type="GO" id="GO:0030170">
    <property type="term" value="F:pyridoxal phosphate binding"/>
    <property type="evidence" value="ECO:0007669"/>
    <property type="project" value="InterPro"/>
</dbReference>
<dbReference type="EC" id="4.3.1.19" evidence="4"/>
<dbReference type="AlphaFoldDB" id="A0A8J2Y928"/>
<evidence type="ECO:0000259" key="9">
    <source>
        <dbReference type="Pfam" id="PF00291"/>
    </source>
</evidence>
<dbReference type="InterPro" id="IPR050147">
    <property type="entry name" value="Ser/Thr_Dehydratase"/>
</dbReference>
<evidence type="ECO:0000256" key="8">
    <source>
        <dbReference type="ARBA" id="ARBA00031427"/>
    </source>
</evidence>
<keyword evidence="11" id="KW-1185">Reference proteome</keyword>
<comment type="catalytic activity">
    <reaction evidence="1">
        <text>L-threonine = 2-oxobutanoate + NH4(+)</text>
        <dbReference type="Rhea" id="RHEA:22108"/>
        <dbReference type="ChEBI" id="CHEBI:16763"/>
        <dbReference type="ChEBI" id="CHEBI:28938"/>
        <dbReference type="ChEBI" id="CHEBI:57926"/>
        <dbReference type="EC" id="4.3.1.19"/>
    </reaction>
</comment>
<evidence type="ECO:0000256" key="4">
    <source>
        <dbReference type="ARBA" id="ARBA00012096"/>
    </source>
</evidence>
<dbReference type="RefSeq" id="WP_188647174.1">
    <property type="nucleotide sequence ID" value="NZ_BMHQ01000004.1"/>
</dbReference>
<feature type="domain" description="Tryptophan synthase beta chain-like PALP" evidence="9">
    <location>
        <begin position="28"/>
        <end position="316"/>
    </location>
</feature>
<dbReference type="PANTHER" id="PTHR48078:SF6">
    <property type="entry name" value="L-THREONINE DEHYDRATASE CATABOLIC TDCB"/>
    <property type="match status" value="1"/>
</dbReference>
<dbReference type="EMBL" id="BMHQ01000004">
    <property type="protein sequence ID" value="GGE13638.1"/>
    <property type="molecule type" value="Genomic_DNA"/>
</dbReference>
<dbReference type="GO" id="GO:0003941">
    <property type="term" value="F:L-serine ammonia-lyase activity"/>
    <property type="evidence" value="ECO:0007669"/>
    <property type="project" value="TreeGrafter"/>
</dbReference>
<proteinExistence type="inferred from homology"/>
<name>A0A8J2Y928_9BACL</name>
<dbReference type="GO" id="GO:0009097">
    <property type="term" value="P:isoleucine biosynthetic process"/>
    <property type="evidence" value="ECO:0007669"/>
    <property type="project" value="TreeGrafter"/>
</dbReference>
<evidence type="ECO:0000256" key="1">
    <source>
        <dbReference type="ARBA" id="ARBA00001274"/>
    </source>
</evidence>
<evidence type="ECO:0000313" key="10">
    <source>
        <dbReference type="EMBL" id="GGE13638.1"/>
    </source>
</evidence>
<comment type="caution">
    <text evidence="10">The sequence shown here is derived from an EMBL/GenBank/DDBJ whole genome shotgun (WGS) entry which is preliminary data.</text>
</comment>
<comment type="similarity">
    <text evidence="3">Belongs to the serine/threonine dehydratase family.</text>
</comment>
<comment type="cofactor">
    <cofactor evidence="2">
        <name>pyridoxal 5'-phosphate</name>
        <dbReference type="ChEBI" id="CHEBI:597326"/>
    </cofactor>
</comment>